<evidence type="ECO:0000313" key="1">
    <source>
        <dbReference type="EMBL" id="MBB6005730.1"/>
    </source>
</evidence>
<evidence type="ECO:0000313" key="2">
    <source>
        <dbReference type="Proteomes" id="UP000524404"/>
    </source>
</evidence>
<accession>A0A841EZF4</accession>
<gene>
    <name evidence="1" type="ORF">HNP25_004409</name>
</gene>
<reference evidence="1 2" key="1">
    <citation type="submission" date="2020-08" db="EMBL/GenBank/DDBJ databases">
        <title>Functional genomics of gut bacteria from endangered species of beetles.</title>
        <authorList>
            <person name="Carlos-Shanley C."/>
        </authorList>
    </citation>
    <scope>NUCLEOTIDE SEQUENCE [LARGE SCALE GENOMIC DNA]</scope>
    <source>
        <strain evidence="1 2">S00070</strain>
    </source>
</reference>
<sequence>MLSVLYLKIHIIQLREKLHDNQPFLNFRVSEFCNHNSTHKKLLNFNYSNKLIANEFFERKPVCKK</sequence>
<dbReference type="Proteomes" id="UP000524404">
    <property type="component" value="Unassembled WGS sequence"/>
</dbReference>
<dbReference type="EMBL" id="JACHKT010000061">
    <property type="protein sequence ID" value="MBB6005730.1"/>
    <property type="molecule type" value="Genomic_DNA"/>
</dbReference>
<dbReference type="AlphaFoldDB" id="A0A841EZF4"/>
<keyword evidence="2" id="KW-1185">Reference proteome</keyword>
<protein>
    <submittedName>
        <fullName evidence="1">Uncharacterized protein</fullName>
    </submittedName>
</protein>
<proteinExistence type="predicted"/>
<name>A0A841EZF4_9BACT</name>
<organism evidence="1 2">
    <name type="scientific">Arcicella rosea</name>
    <dbReference type="NCBI Taxonomy" id="502909"/>
    <lineage>
        <taxon>Bacteria</taxon>
        <taxon>Pseudomonadati</taxon>
        <taxon>Bacteroidota</taxon>
        <taxon>Cytophagia</taxon>
        <taxon>Cytophagales</taxon>
        <taxon>Flectobacillaceae</taxon>
        <taxon>Arcicella</taxon>
    </lineage>
</organism>
<comment type="caution">
    <text evidence="1">The sequence shown here is derived from an EMBL/GenBank/DDBJ whole genome shotgun (WGS) entry which is preliminary data.</text>
</comment>